<protein>
    <submittedName>
        <fullName evidence="1">Uncharacterized protein</fullName>
    </submittedName>
</protein>
<evidence type="ECO:0000313" key="1">
    <source>
        <dbReference type="EMBL" id="AZS06349.1"/>
    </source>
</evidence>
<gene>
    <name evidence="1" type="ORF">AAS23_gp36</name>
</gene>
<dbReference type="EMBL" id="MK095606">
    <property type="protein sequence ID" value="AZS06349.1"/>
    <property type="molecule type" value="Genomic_DNA"/>
</dbReference>
<proteinExistence type="predicted"/>
<evidence type="ECO:0000313" key="2">
    <source>
        <dbReference type="Proteomes" id="UP000288641"/>
    </source>
</evidence>
<keyword evidence="2" id="KW-1185">Reference proteome</keyword>
<accession>A0A3S9U806</accession>
<organism evidence="1 2">
    <name type="scientific">Pantoea phage vB_PagS_AAS23</name>
    <dbReference type="NCBI Taxonomy" id="2499073"/>
    <lineage>
        <taxon>Viruses</taxon>
        <taxon>Duplodnaviria</taxon>
        <taxon>Heunggongvirae</taxon>
        <taxon>Uroviricota</taxon>
        <taxon>Caudoviricetes</taxon>
        <taxon>Drexlerviridae</taxon>
        <taxon>Sauletekiovirus</taxon>
        <taxon>Sauletekiovirus AAS23</taxon>
    </lineage>
</organism>
<name>A0A3S9U806_9CAUD</name>
<reference evidence="1 2" key="1">
    <citation type="submission" date="2018-10" db="EMBL/GenBank/DDBJ databases">
        <title>Complete genome sequence of Pantoea phage vB_PagS_AAS23.</title>
        <authorList>
            <person name="Truncaite L."/>
            <person name="Simoliuniene M."/>
            <person name="Kazlauskas D."/>
            <person name="Meskys R."/>
            <person name="Simoliunas E."/>
        </authorList>
    </citation>
    <scope>NUCLEOTIDE SEQUENCE [LARGE SCALE GENOMIC DNA]</scope>
    <source>
        <strain evidence="1">AAS23</strain>
    </source>
</reference>
<dbReference type="Proteomes" id="UP000288641">
    <property type="component" value="Segment"/>
</dbReference>
<sequence length="84" mass="9581">MEILQGKQAVWQHAKDAGMSEHIALIARYFEIKEVNIFTPENGGKLTFIEQRMPKYHRVAVAAKSGLTTKDLLAEAKLERKRTK</sequence>